<keyword evidence="6 14" id="KW-0132">Cell division</keyword>
<dbReference type="Pfam" id="PF08245">
    <property type="entry name" value="Mur_ligase_M"/>
    <property type="match status" value="1"/>
</dbReference>
<dbReference type="GO" id="GO:0009252">
    <property type="term" value="P:peptidoglycan biosynthetic process"/>
    <property type="evidence" value="ECO:0007669"/>
    <property type="project" value="UniProtKB-UniRule"/>
</dbReference>
<evidence type="ECO:0000313" key="19">
    <source>
        <dbReference type="EMBL" id="PIY95350.1"/>
    </source>
</evidence>
<dbReference type="GO" id="GO:0008763">
    <property type="term" value="F:UDP-N-acetylmuramate-L-alanine ligase activity"/>
    <property type="evidence" value="ECO:0007669"/>
    <property type="project" value="UniProtKB-UniRule"/>
</dbReference>
<protein>
    <recommendedName>
        <fullName evidence="3 14">UDP-N-acetylmuramate--L-alanine ligase</fullName>
        <ecNumber evidence="3 14">6.3.2.8</ecNumber>
    </recommendedName>
    <alternativeName>
        <fullName evidence="14">UDP-N-acetylmuramoyl-L-alanine synthetase</fullName>
    </alternativeName>
</protein>
<dbReference type="EC" id="6.3.2.8" evidence="3 14"/>
<keyword evidence="4 14" id="KW-0963">Cytoplasm</keyword>
<name>A0A2M7RF16_9BACT</name>
<gene>
    <name evidence="14 19" type="primary">murC</name>
    <name evidence="19" type="ORF">COY67_00405</name>
</gene>
<comment type="caution">
    <text evidence="19">The sequence shown here is derived from an EMBL/GenBank/DDBJ whole genome shotgun (WGS) entry which is preliminary data.</text>
</comment>
<dbReference type="AlphaFoldDB" id="A0A2M7RF16"/>
<dbReference type="Pfam" id="PF02875">
    <property type="entry name" value="Mur_ligase_C"/>
    <property type="match status" value="1"/>
</dbReference>
<reference evidence="20" key="1">
    <citation type="submission" date="2017-09" db="EMBL/GenBank/DDBJ databases">
        <title>Depth-based differentiation of microbial function through sediment-hosted aquifers and enrichment of novel symbionts in the deep terrestrial subsurface.</title>
        <authorList>
            <person name="Probst A.J."/>
            <person name="Ladd B."/>
            <person name="Jarett J.K."/>
            <person name="Geller-Mcgrath D.E."/>
            <person name="Sieber C.M.K."/>
            <person name="Emerson J.B."/>
            <person name="Anantharaman K."/>
            <person name="Thomas B.C."/>
            <person name="Malmstrom R."/>
            <person name="Stieglmeier M."/>
            <person name="Klingl A."/>
            <person name="Woyke T."/>
            <person name="Ryan C.M."/>
            <person name="Banfield J.F."/>
        </authorList>
    </citation>
    <scope>NUCLEOTIDE SEQUENCE [LARGE SCALE GENOMIC DNA]</scope>
</reference>
<keyword evidence="8 14" id="KW-0067">ATP-binding</keyword>
<dbReference type="PANTHER" id="PTHR43445:SF3">
    <property type="entry name" value="UDP-N-ACETYLMURAMATE--L-ALANINE LIGASE"/>
    <property type="match status" value="1"/>
</dbReference>
<dbReference type="InterPro" id="IPR000713">
    <property type="entry name" value="Mur_ligase_N"/>
</dbReference>
<evidence type="ECO:0000256" key="8">
    <source>
        <dbReference type="ARBA" id="ARBA00022840"/>
    </source>
</evidence>
<dbReference type="Gene3D" id="3.40.1190.10">
    <property type="entry name" value="Mur-like, catalytic domain"/>
    <property type="match status" value="1"/>
</dbReference>
<dbReference type="SUPFAM" id="SSF53244">
    <property type="entry name" value="MurD-like peptide ligases, peptide-binding domain"/>
    <property type="match status" value="1"/>
</dbReference>
<evidence type="ECO:0000256" key="10">
    <source>
        <dbReference type="ARBA" id="ARBA00022984"/>
    </source>
</evidence>
<evidence type="ECO:0000259" key="18">
    <source>
        <dbReference type="Pfam" id="PF08245"/>
    </source>
</evidence>
<dbReference type="PANTHER" id="PTHR43445">
    <property type="entry name" value="UDP-N-ACETYLMURAMATE--L-ALANINE LIGASE-RELATED"/>
    <property type="match status" value="1"/>
</dbReference>
<proteinExistence type="inferred from homology"/>
<dbReference type="EMBL" id="PFMC01000012">
    <property type="protein sequence ID" value="PIY95350.1"/>
    <property type="molecule type" value="Genomic_DNA"/>
</dbReference>
<comment type="catalytic activity">
    <reaction evidence="13 14">
        <text>UDP-N-acetyl-alpha-D-muramate + L-alanine + ATP = UDP-N-acetyl-alpha-D-muramoyl-L-alanine + ADP + phosphate + H(+)</text>
        <dbReference type="Rhea" id="RHEA:23372"/>
        <dbReference type="ChEBI" id="CHEBI:15378"/>
        <dbReference type="ChEBI" id="CHEBI:30616"/>
        <dbReference type="ChEBI" id="CHEBI:43474"/>
        <dbReference type="ChEBI" id="CHEBI:57972"/>
        <dbReference type="ChEBI" id="CHEBI:70757"/>
        <dbReference type="ChEBI" id="CHEBI:83898"/>
        <dbReference type="ChEBI" id="CHEBI:456216"/>
        <dbReference type="EC" id="6.3.2.8"/>
    </reaction>
</comment>
<evidence type="ECO:0000256" key="9">
    <source>
        <dbReference type="ARBA" id="ARBA00022960"/>
    </source>
</evidence>
<dbReference type="InterPro" id="IPR036565">
    <property type="entry name" value="Mur-like_cat_sf"/>
</dbReference>
<dbReference type="GO" id="GO:0005737">
    <property type="term" value="C:cytoplasm"/>
    <property type="evidence" value="ECO:0007669"/>
    <property type="project" value="UniProtKB-SubCell"/>
</dbReference>
<dbReference type="InterPro" id="IPR050061">
    <property type="entry name" value="MurCDEF_pg_biosynth"/>
</dbReference>
<comment type="subcellular location">
    <subcellularLocation>
        <location evidence="1 14">Cytoplasm</location>
    </subcellularLocation>
</comment>
<dbReference type="Gene3D" id="3.40.50.720">
    <property type="entry name" value="NAD(P)-binding Rossmann-like Domain"/>
    <property type="match status" value="1"/>
</dbReference>
<keyword evidence="15" id="KW-0812">Transmembrane</keyword>
<evidence type="ECO:0000256" key="3">
    <source>
        <dbReference type="ARBA" id="ARBA00012211"/>
    </source>
</evidence>
<keyword evidence="10 14" id="KW-0573">Peptidoglycan synthesis</keyword>
<keyword evidence="15" id="KW-0472">Membrane</keyword>
<dbReference type="SUPFAM" id="SSF51984">
    <property type="entry name" value="MurCD N-terminal domain"/>
    <property type="match status" value="1"/>
</dbReference>
<feature type="domain" description="Mur ligase N-terminal catalytic" evidence="16">
    <location>
        <begin position="9"/>
        <end position="107"/>
    </location>
</feature>
<dbReference type="GO" id="GO:0005524">
    <property type="term" value="F:ATP binding"/>
    <property type="evidence" value="ECO:0007669"/>
    <property type="project" value="UniProtKB-UniRule"/>
</dbReference>
<dbReference type="InterPro" id="IPR013221">
    <property type="entry name" value="Mur_ligase_cen"/>
</dbReference>
<dbReference type="InterPro" id="IPR036615">
    <property type="entry name" value="Mur_ligase_C_dom_sf"/>
</dbReference>
<dbReference type="UniPathway" id="UPA00219"/>
<keyword evidence="7 14" id="KW-0547">Nucleotide-binding</keyword>
<evidence type="ECO:0000256" key="1">
    <source>
        <dbReference type="ARBA" id="ARBA00004496"/>
    </source>
</evidence>
<evidence type="ECO:0000256" key="5">
    <source>
        <dbReference type="ARBA" id="ARBA00022598"/>
    </source>
</evidence>
<evidence type="ECO:0000256" key="11">
    <source>
        <dbReference type="ARBA" id="ARBA00023306"/>
    </source>
</evidence>
<dbReference type="SUPFAM" id="SSF53623">
    <property type="entry name" value="MurD-like peptide ligases, catalytic domain"/>
    <property type="match status" value="1"/>
</dbReference>
<dbReference type="GO" id="GO:0008360">
    <property type="term" value="P:regulation of cell shape"/>
    <property type="evidence" value="ECO:0007669"/>
    <property type="project" value="UniProtKB-KW"/>
</dbReference>
<dbReference type="InterPro" id="IPR005758">
    <property type="entry name" value="UDP-N-AcMur_Ala_ligase_MurC"/>
</dbReference>
<evidence type="ECO:0000259" key="16">
    <source>
        <dbReference type="Pfam" id="PF01225"/>
    </source>
</evidence>
<evidence type="ECO:0000256" key="2">
    <source>
        <dbReference type="ARBA" id="ARBA00004752"/>
    </source>
</evidence>
<evidence type="ECO:0000259" key="17">
    <source>
        <dbReference type="Pfam" id="PF02875"/>
    </source>
</evidence>
<comment type="function">
    <text evidence="14">Cell wall formation.</text>
</comment>
<feature type="domain" description="Mur ligase C-terminal" evidence="17">
    <location>
        <begin position="308"/>
        <end position="443"/>
    </location>
</feature>
<keyword evidence="12 14" id="KW-0961">Cell wall biogenesis/degradation</keyword>
<keyword evidence="9 14" id="KW-0133">Cell shape</keyword>
<sequence>MKLTKYKNVYFAGIGGIGVSALARLFFHRGIKVSGSDIVGSSIIKDLEEMGIKINLQQEEKNITPEIDLFIYSPACSFDNKEMIKAQALKIPTFSYPQFLGELSKQYHTIAISGTHGKSTTTAMTGLIFVEANLDPTVIVGSQVDTFDHNLKVGQSDYLIVEACEYRGHMLELSPKFIALTNLELDHLDYYKDIVDIKEHFSRFIEKTKIVALNIDNDHLASLARRVDITFGINNQLALIQARNITIQNNQQFFDCYIAGDLQGTVSLQIPGLFNVYNTLASIAIAHYYNIGFDKMQNALAAYHGCWRRFEIVGNFKKALIISDYAHHPTAVQATIKAAREFYPDKRIVVAFQPHQQNRTKTLRQQFISSFQGADLVILSEVYEVDGRNDEQTISAQELIPDIIRKSKIDQQNIFYAADLIETKVLLLQNIKPNDLVLIMGAGNIDNIARSLIKDE</sequence>
<dbReference type="HAMAP" id="MF_00046">
    <property type="entry name" value="MurC"/>
    <property type="match status" value="1"/>
</dbReference>
<evidence type="ECO:0000313" key="20">
    <source>
        <dbReference type="Proteomes" id="UP000228689"/>
    </source>
</evidence>
<accession>A0A2M7RF16</accession>
<evidence type="ECO:0000256" key="14">
    <source>
        <dbReference type="HAMAP-Rule" id="MF_00046"/>
    </source>
</evidence>
<evidence type="ECO:0000256" key="15">
    <source>
        <dbReference type="SAM" id="Phobius"/>
    </source>
</evidence>
<evidence type="ECO:0000256" key="13">
    <source>
        <dbReference type="ARBA" id="ARBA00047833"/>
    </source>
</evidence>
<evidence type="ECO:0000256" key="4">
    <source>
        <dbReference type="ARBA" id="ARBA00022490"/>
    </source>
</evidence>
<feature type="transmembrane region" description="Helical" evidence="15">
    <location>
        <begin position="9"/>
        <end position="27"/>
    </location>
</feature>
<dbReference type="Proteomes" id="UP000228689">
    <property type="component" value="Unassembled WGS sequence"/>
</dbReference>
<feature type="domain" description="Mur ligase central" evidence="18">
    <location>
        <begin position="112"/>
        <end position="286"/>
    </location>
</feature>
<feature type="binding site" evidence="14">
    <location>
        <begin position="114"/>
        <end position="120"/>
    </location>
    <ligand>
        <name>ATP</name>
        <dbReference type="ChEBI" id="CHEBI:30616"/>
    </ligand>
</feature>
<dbReference type="GO" id="GO:0071555">
    <property type="term" value="P:cell wall organization"/>
    <property type="evidence" value="ECO:0007669"/>
    <property type="project" value="UniProtKB-KW"/>
</dbReference>
<dbReference type="Pfam" id="PF01225">
    <property type="entry name" value="Mur_ligase"/>
    <property type="match status" value="1"/>
</dbReference>
<dbReference type="NCBIfam" id="TIGR01082">
    <property type="entry name" value="murC"/>
    <property type="match status" value="1"/>
</dbReference>
<keyword evidence="15" id="KW-1133">Transmembrane helix</keyword>
<evidence type="ECO:0000256" key="7">
    <source>
        <dbReference type="ARBA" id="ARBA00022741"/>
    </source>
</evidence>
<comment type="similarity">
    <text evidence="14">Belongs to the MurCDEF family.</text>
</comment>
<dbReference type="GO" id="GO:0051301">
    <property type="term" value="P:cell division"/>
    <property type="evidence" value="ECO:0007669"/>
    <property type="project" value="UniProtKB-KW"/>
</dbReference>
<dbReference type="InterPro" id="IPR004101">
    <property type="entry name" value="Mur_ligase_C"/>
</dbReference>
<organism evidence="19 20">
    <name type="scientific">Candidatus Komeilibacteria bacterium CG_4_10_14_0_8_um_filter_37_78</name>
    <dbReference type="NCBI Taxonomy" id="1974471"/>
    <lineage>
        <taxon>Bacteria</taxon>
        <taxon>Candidatus Komeiliibacteriota</taxon>
    </lineage>
</organism>
<evidence type="ECO:0000256" key="12">
    <source>
        <dbReference type="ARBA" id="ARBA00023316"/>
    </source>
</evidence>
<keyword evidence="5 14" id="KW-0436">Ligase</keyword>
<keyword evidence="11 14" id="KW-0131">Cell cycle</keyword>
<dbReference type="Gene3D" id="3.90.190.20">
    <property type="entry name" value="Mur ligase, C-terminal domain"/>
    <property type="match status" value="1"/>
</dbReference>
<evidence type="ECO:0000256" key="6">
    <source>
        <dbReference type="ARBA" id="ARBA00022618"/>
    </source>
</evidence>
<comment type="pathway">
    <text evidence="2 14">Cell wall biogenesis; peptidoglycan biosynthesis.</text>
</comment>